<feature type="region of interest" description="Disordered" evidence="1">
    <location>
        <begin position="68"/>
        <end position="94"/>
    </location>
</feature>
<evidence type="ECO:0000313" key="3">
    <source>
        <dbReference type="Proteomes" id="UP001157418"/>
    </source>
</evidence>
<sequence>MFKDQTPKVKFLKTNMQTRKACFQQTPCVLPLQEKEIPQLPDLNLKQKVEEFRSLVSSADNLKKLWNSSPYHLEDPSEGGKKNGSIIRRPPLPAELVGKNVRPMKKKKTQWDLQSGLQRLDLFENMKRN</sequence>
<comment type="caution">
    <text evidence="2">The sequence shown here is derived from an EMBL/GenBank/DDBJ whole genome shotgun (WGS) entry which is preliminary data.</text>
</comment>
<evidence type="ECO:0008006" key="4">
    <source>
        <dbReference type="Google" id="ProtNLM"/>
    </source>
</evidence>
<reference evidence="2 3" key="1">
    <citation type="submission" date="2022-01" db="EMBL/GenBank/DDBJ databases">
        <authorList>
            <person name="Xiong W."/>
            <person name="Schranz E."/>
        </authorList>
    </citation>
    <scope>NUCLEOTIDE SEQUENCE [LARGE SCALE GENOMIC DNA]</scope>
</reference>
<dbReference type="Proteomes" id="UP001157418">
    <property type="component" value="Unassembled WGS sequence"/>
</dbReference>
<feature type="compositionally biased region" description="Basic and acidic residues" evidence="1">
    <location>
        <begin position="72"/>
        <end position="81"/>
    </location>
</feature>
<evidence type="ECO:0000256" key="1">
    <source>
        <dbReference type="SAM" id="MobiDB-lite"/>
    </source>
</evidence>
<dbReference type="AlphaFoldDB" id="A0AAU9M0K0"/>
<gene>
    <name evidence="2" type="ORF">LVIROSA_LOCUS2391</name>
</gene>
<name>A0AAU9M0K0_9ASTR</name>
<proteinExistence type="predicted"/>
<organism evidence="2 3">
    <name type="scientific">Lactuca virosa</name>
    <dbReference type="NCBI Taxonomy" id="75947"/>
    <lineage>
        <taxon>Eukaryota</taxon>
        <taxon>Viridiplantae</taxon>
        <taxon>Streptophyta</taxon>
        <taxon>Embryophyta</taxon>
        <taxon>Tracheophyta</taxon>
        <taxon>Spermatophyta</taxon>
        <taxon>Magnoliopsida</taxon>
        <taxon>eudicotyledons</taxon>
        <taxon>Gunneridae</taxon>
        <taxon>Pentapetalae</taxon>
        <taxon>asterids</taxon>
        <taxon>campanulids</taxon>
        <taxon>Asterales</taxon>
        <taxon>Asteraceae</taxon>
        <taxon>Cichorioideae</taxon>
        <taxon>Cichorieae</taxon>
        <taxon>Lactucinae</taxon>
        <taxon>Lactuca</taxon>
    </lineage>
</organism>
<evidence type="ECO:0000313" key="2">
    <source>
        <dbReference type="EMBL" id="CAH1414478.1"/>
    </source>
</evidence>
<accession>A0AAU9M0K0</accession>
<protein>
    <recommendedName>
        <fullName evidence="4">Ribosome biogenesis protein NOP53</fullName>
    </recommendedName>
</protein>
<dbReference type="EMBL" id="CAKMRJ010000001">
    <property type="protein sequence ID" value="CAH1414478.1"/>
    <property type="molecule type" value="Genomic_DNA"/>
</dbReference>
<keyword evidence="3" id="KW-1185">Reference proteome</keyword>